<keyword evidence="3" id="KW-1185">Reference proteome</keyword>
<feature type="compositionally biased region" description="Gly residues" evidence="1">
    <location>
        <begin position="267"/>
        <end position="276"/>
    </location>
</feature>
<gene>
    <name evidence="2" type="ORF">TrCOL_g8296</name>
</gene>
<evidence type="ECO:0000256" key="1">
    <source>
        <dbReference type="SAM" id="MobiDB-lite"/>
    </source>
</evidence>
<organism evidence="2 3">
    <name type="scientific">Triparma columacea</name>
    <dbReference type="NCBI Taxonomy" id="722753"/>
    <lineage>
        <taxon>Eukaryota</taxon>
        <taxon>Sar</taxon>
        <taxon>Stramenopiles</taxon>
        <taxon>Ochrophyta</taxon>
        <taxon>Bolidophyceae</taxon>
        <taxon>Parmales</taxon>
        <taxon>Triparmaceae</taxon>
        <taxon>Triparma</taxon>
    </lineage>
</organism>
<proteinExistence type="predicted"/>
<accession>A0A9W7GHV6</accession>
<feature type="region of interest" description="Disordered" evidence="1">
    <location>
        <begin position="1"/>
        <end position="52"/>
    </location>
</feature>
<protein>
    <submittedName>
        <fullName evidence="2">Uncharacterized protein</fullName>
    </submittedName>
</protein>
<feature type="region of interest" description="Disordered" evidence="1">
    <location>
        <begin position="267"/>
        <end position="291"/>
    </location>
</feature>
<reference evidence="3" key="1">
    <citation type="journal article" date="2023" name="Commun. Biol.">
        <title>Genome analysis of Parmales, the sister group of diatoms, reveals the evolutionary specialization of diatoms from phago-mixotrophs to photoautotrophs.</title>
        <authorList>
            <person name="Ban H."/>
            <person name="Sato S."/>
            <person name="Yoshikawa S."/>
            <person name="Yamada K."/>
            <person name="Nakamura Y."/>
            <person name="Ichinomiya M."/>
            <person name="Sato N."/>
            <person name="Blanc-Mathieu R."/>
            <person name="Endo H."/>
            <person name="Kuwata A."/>
            <person name="Ogata H."/>
        </authorList>
    </citation>
    <scope>NUCLEOTIDE SEQUENCE [LARGE SCALE GENOMIC DNA]</scope>
</reference>
<feature type="compositionally biased region" description="Basic residues" evidence="1">
    <location>
        <begin position="1"/>
        <end position="11"/>
    </location>
</feature>
<comment type="caution">
    <text evidence="2">The sequence shown here is derived from an EMBL/GenBank/DDBJ whole genome shotgun (WGS) entry which is preliminary data.</text>
</comment>
<evidence type="ECO:0000313" key="3">
    <source>
        <dbReference type="Proteomes" id="UP001165065"/>
    </source>
</evidence>
<name>A0A9W7GHV6_9STRA</name>
<evidence type="ECO:0000313" key="2">
    <source>
        <dbReference type="EMBL" id="GMI44373.1"/>
    </source>
</evidence>
<dbReference type="AlphaFoldDB" id="A0A9W7GHV6"/>
<dbReference type="OrthoDB" id="10574230at2759"/>
<feature type="compositionally biased region" description="Low complexity" evidence="1">
    <location>
        <begin position="33"/>
        <end position="52"/>
    </location>
</feature>
<dbReference type="Proteomes" id="UP001165065">
    <property type="component" value="Unassembled WGS sequence"/>
</dbReference>
<sequence>MVKPRAKRKRGLSNVDTYEEEGSSDLTNSDQNASSAASGSSAEMSSSLASGSSSVASSLSTAQLDAMSIATYPRTHIRDLLRYRLYSVSSTEARSAKVLSALKKEEEPNTTSRHLETDYVNVPQVPFGYLESFATNAEIASRVHLDPAALQVPGCYSKYPCSSSTPQTDYFDSSIVAVVGSSVKVYLASVIERAVEKMKSDPTMPKELLPRHVRAAMAERGGGISGLFRENCEVDNGIPEVRAGRVRKQVDERREVMDLVKQVLGGGGGDLGGGKGEAGEGVERARKRRKM</sequence>
<dbReference type="EMBL" id="BRYA01000214">
    <property type="protein sequence ID" value="GMI44373.1"/>
    <property type="molecule type" value="Genomic_DNA"/>
</dbReference>